<gene>
    <name evidence="3" type="ORF">QBC35DRAFT_237636</name>
</gene>
<feature type="region of interest" description="Disordered" evidence="1">
    <location>
        <begin position="167"/>
        <end position="203"/>
    </location>
</feature>
<feature type="compositionally biased region" description="Low complexity" evidence="1">
    <location>
        <begin position="167"/>
        <end position="195"/>
    </location>
</feature>
<proteinExistence type="predicted"/>
<feature type="region of interest" description="Disordered" evidence="1">
    <location>
        <begin position="290"/>
        <end position="313"/>
    </location>
</feature>
<sequence>MPSSPSQIAEPRERPLSGLPASLTPPPPMAQKEYKAYRQEYQYAETWDNPPPEMVVVNDGRQSRIFGATVAAPSSPTPTQNHEGTNSETMTDHTNRASSTHHLPYRVDSKEFEMREDVWVEPRGTPWYRKITKLQWLIFCVTLLGVLAVLLAILGAMGVLTGSYGSDSSPDAAANSTSSSSSATASSSTTSTTSSGVPTPTNIIRTDCKDASTFFEDIMWAGTGSPGTKNEFSSLTSAEACCNDCFGSENCAGWVFDDGSPFTPCTKIIITEGRLDKDATCPAGKVPSTSFSKGTGSKQMAGLGPCSNKAIGP</sequence>
<protein>
    <submittedName>
        <fullName evidence="3">Uncharacterized protein</fullName>
    </submittedName>
</protein>
<evidence type="ECO:0000313" key="3">
    <source>
        <dbReference type="EMBL" id="KAK4187236.1"/>
    </source>
</evidence>
<dbReference type="Proteomes" id="UP001302126">
    <property type="component" value="Unassembled WGS sequence"/>
</dbReference>
<keyword evidence="2" id="KW-1133">Transmembrane helix</keyword>
<keyword evidence="2" id="KW-0812">Transmembrane</keyword>
<keyword evidence="4" id="KW-1185">Reference proteome</keyword>
<feature type="region of interest" description="Disordered" evidence="1">
    <location>
        <begin position="1"/>
        <end position="32"/>
    </location>
</feature>
<dbReference type="AlphaFoldDB" id="A0AAN7AG05"/>
<organism evidence="3 4">
    <name type="scientific">Podospora australis</name>
    <dbReference type="NCBI Taxonomy" id="1536484"/>
    <lineage>
        <taxon>Eukaryota</taxon>
        <taxon>Fungi</taxon>
        <taxon>Dikarya</taxon>
        <taxon>Ascomycota</taxon>
        <taxon>Pezizomycotina</taxon>
        <taxon>Sordariomycetes</taxon>
        <taxon>Sordariomycetidae</taxon>
        <taxon>Sordariales</taxon>
        <taxon>Podosporaceae</taxon>
        <taxon>Podospora</taxon>
    </lineage>
</organism>
<evidence type="ECO:0000256" key="1">
    <source>
        <dbReference type="SAM" id="MobiDB-lite"/>
    </source>
</evidence>
<evidence type="ECO:0000256" key="2">
    <source>
        <dbReference type="SAM" id="Phobius"/>
    </source>
</evidence>
<name>A0AAN7AG05_9PEZI</name>
<keyword evidence="2" id="KW-0472">Membrane</keyword>
<feature type="compositionally biased region" description="Polar residues" evidence="1">
    <location>
        <begin position="72"/>
        <end position="89"/>
    </location>
</feature>
<evidence type="ECO:0000313" key="4">
    <source>
        <dbReference type="Proteomes" id="UP001302126"/>
    </source>
</evidence>
<reference evidence="3" key="1">
    <citation type="journal article" date="2023" name="Mol. Phylogenet. Evol.">
        <title>Genome-scale phylogeny and comparative genomics of the fungal order Sordariales.</title>
        <authorList>
            <person name="Hensen N."/>
            <person name="Bonometti L."/>
            <person name="Westerberg I."/>
            <person name="Brannstrom I.O."/>
            <person name="Guillou S."/>
            <person name="Cros-Aarteil S."/>
            <person name="Calhoun S."/>
            <person name="Haridas S."/>
            <person name="Kuo A."/>
            <person name="Mondo S."/>
            <person name="Pangilinan J."/>
            <person name="Riley R."/>
            <person name="LaButti K."/>
            <person name="Andreopoulos B."/>
            <person name="Lipzen A."/>
            <person name="Chen C."/>
            <person name="Yan M."/>
            <person name="Daum C."/>
            <person name="Ng V."/>
            <person name="Clum A."/>
            <person name="Steindorff A."/>
            <person name="Ohm R.A."/>
            <person name="Martin F."/>
            <person name="Silar P."/>
            <person name="Natvig D.O."/>
            <person name="Lalanne C."/>
            <person name="Gautier V."/>
            <person name="Ament-Velasquez S.L."/>
            <person name="Kruys A."/>
            <person name="Hutchinson M.I."/>
            <person name="Powell A.J."/>
            <person name="Barry K."/>
            <person name="Miller A.N."/>
            <person name="Grigoriev I.V."/>
            <person name="Debuchy R."/>
            <person name="Gladieux P."/>
            <person name="Hiltunen Thoren M."/>
            <person name="Johannesson H."/>
        </authorList>
    </citation>
    <scope>NUCLEOTIDE SEQUENCE</scope>
    <source>
        <strain evidence="3">PSN309</strain>
    </source>
</reference>
<reference evidence="3" key="2">
    <citation type="submission" date="2023-05" db="EMBL/GenBank/DDBJ databases">
        <authorList>
            <consortium name="Lawrence Berkeley National Laboratory"/>
            <person name="Steindorff A."/>
            <person name="Hensen N."/>
            <person name="Bonometti L."/>
            <person name="Westerberg I."/>
            <person name="Brannstrom I.O."/>
            <person name="Guillou S."/>
            <person name="Cros-Aarteil S."/>
            <person name="Calhoun S."/>
            <person name="Haridas S."/>
            <person name="Kuo A."/>
            <person name="Mondo S."/>
            <person name="Pangilinan J."/>
            <person name="Riley R."/>
            <person name="Labutti K."/>
            <person name="Andreopoulos B."/>
            <person name="Lipzen A."/>
            <person name="Chen C."/>
            <person name="Yanf M."/>
            <person name="Daum C."/>
            <person name="Ng V."/>
            <person name="Clum A."/>
            <person name="Ohm R."/>
            <person name="Martin F."/>
            <person name="Silar P."/>
            <person name="Natvig D."/>
            <person name="Lalanne C."/>
            <person name="Gautier V."/>
            <person name="Ament-Velasquez S.L."/>
            <person name="Kruys A."/>
            <person name="Hutchinson M.I."/>
            <person name="Powell A.J."/>
            <person name="Barry K."/>
            <person name="Miller A.N."/>
            <person name="Grigoriev I.V."/>
            <person name="Debuchy R."/>
            <person name="Gladieux P."/>
            <person name="Thoren M.H."/>
            <person name="Johannesson H."/>
        </authorList>
    </citation>
    <scope>NUCLEOTIDE SEQUENCE</scope>
    <source>
        <strain evidence="3">PSN309</strain>
    </source>
</reference>
<feature type="region of interest" description="Disordered" evidence="1">
    <location>
        <begin position="70"/>
        <end position="99"/>
    </location>
</feature>
<dbReference type="EMBL" id="MU864406">
    <property type="protein sequence ID" value="KAK4187236.1"/>
    <property type="molecule type" value="Genomic_DNA"/>
</dbReference>
<feature type="transmembrane region" description="Helical" evidence="2">
    <location>
        <begin position="136"/>
        <end position="160"/>
    </location>
</feature>
<comment type="caution">
    <text evidence="3">The sequence shown here is derived from an EMBL/GenBank/DDBJ whole genome shotgun (WGS) entry which is preliminary data.</text>
</comment>
<accession>A0AAN7AG05</accession>